<evidence type="ECO:0000256" key="8">
    <source>
        <dbReference type="ARBA" id="ARBA00022989"/>
    </source>
</evidence>
<keyword evidence="10" id="KW-0961">Cell wall biogenesis/degradation</keyword>
<dbReference type="GO" id="GO:0005886">
    <property type="term" value="C:plasma membrane"/>
    <property type="evidence" value="ECO:0007669"/>
    <property type="project" value="UniProtKB-SubCell"/>
</dbReference>
<keyword evidence="3" id="KW-1003">Cell membrane</keyword>
<dbReference type="InterPro" id="IPR050515">
    <property type="entry name" value="Beta-lactam/transpept"/>
</dbReference>
<evidence type="ECO:0000313" key="15">
    <source>
        <dbReference type="Proteomes" id="UP000305517"/>
    </source>
</evidence>
<keyword evidence="9" id="KW-0472">Membrane</keyword>
<dbReference type="GO" id="GO:0009252">
    <property type="term" value="P:peptidoglycan biosynthetic process"/>
    <property type="evidence" value="ECO:0007669"/>
    <property type="project" value="UniProtKB-KW"/>
</dbReference>
<feature type="domain" description="Penicillin-binding protein transpeptidase" evidence="12">
    <location>
        <begin position="296"/>
        <end position="621"/>
    </location>
</feature>
<proteinExistence type="predicted"/>
<dbReference type="Pfam" id="PF00905">
    <property type="entry name" value="Transpeptidase"/>
    <property type="match status" value="1"/>
</dbReference>
<dbReference type="GO" id="GO:0071972">
    <property type="term" value="F:peptidoglycan L,D-transpeptidase activity"/>
    <property type="evidence" value="ECO:0007669"/>
    <property type="project" value="TreeGrafter"/>
</dbReference>
<dbReference type="GO" id="GO:0071555">
    <property type="term" value="P:cell wall organization"/>
    <property type="evidence" value="ECO:0007669"/>
    <property type="project" value="UniProtKB-KW"/>
</dbReference>
<dbReference type="Gene3D" id="3.40.710.10">
    <property type="entry name" value="DD-peptidase/beta-lactamase superfamily"/>
    <property type="match status" value="1"/>
</dbReference>
<feature type="domain" description="Penicillin-binding protein dimerisation" evidence="13">
    <location>
        <begin position="99"/>
        <end position="259"/>
    </location>
</feature>
<dbReference type="InterPro" id="IPR005311">
    <property type="entry name" value="PBP_dimer"/>
</dbReference>
<dbReference type="InterPro" id="IPR036138">
    <property type="entry name" value="PBP_dimer_sf"/>
</dbReference>
<evidence type="ECO:0000256" key="10">
    <source>
        <dbReference type="ARBA" id="ARBA00023316"/>
    </source>
</evidence>
<dbReference type="GO" id="GO:0016740">
    <property type="term" value="F:transferase activity"/>
    <property type="evidence" value="ECO:0007669"/>
    <property type="project" value="UniProtKB-KW"/>
</dbReference>
<dbReference type="GO" id="GO:0008360">
    <property type="term" value="P:regulation of cell shape"/>
    <property type="evidence" value="ECO:0007669"/>
    <property type="project" value="UniProtKB-KW"/>
</dbReference>
<accession>A0A5R8WVM5</accession>
<dbReference type="GO" id="GO:0008658">
    <property type="term" value="F:penicillin binding"/>
    <property type="evidence" value="ECO:0007669"/>
    <property type="project" value="InterPro"/>
</dbReference>
<gene>
    <name evidence="14" type="ORF">FDY95_00600</name>
</gene>
<evidence type="ECO:0000313" key="14">
    <source>
        <dbReference type="EMBL" id="TLM96529.1"/>
    </source>
</evidence>
<dbReference type="PANTHER" id="PTHR30627:SF2">
    <property type="entry name" value="PEPTIDOGLYCAN D,D-TRANSPEPTIDASE MRDA"/>
    <property type="match status" value="1"/>
</dbReference>
<protein>
    <submittedName>
        <fullName evidence="14">Peptidoglycan glycosyltransferase</fullName>
    </submittedName>
</protein>
<organism evidence="14 15">
    <name type="scientific">Hymenobacter jeollabukensis</name>
    <dbReference type="NCBI Taxonomy" id="2025313"/>
    <lineage>
        <taxon>Bacteria</taxon>
        <taxon>Pseudomonadati</taxon>
        <taxon>Bacteroidota</taxon>
        <taxon>Cytophagia</taxon>
        <taxon>Cytophagales</taxon>
        <taxon>Hymenobacteraceae</taxon>
        <taxon>Hymenobacter</taxon>
    </lineage>
</organism>
<keyword evidence="6" id="KW-0133">Cell shape</keyword>
<dbReference type="SUPFAM" id="SSF56601">
    <property type="entry name" value="beta-lactamase/transpeptidase-like"/>
    <property type="match status" value="1"/>
</dbReference>
<evidence type="ECO:0000256" key="5">
    <source>
        <dbReference type="ARBA" id="ARBA00022692"/>
    </source>
</evidence>
<keyword evidence="15" id="KW-1185">Reference proteome</keyword>
<keyword evidence="4" id="KW-0121">Carboxypeptidase</keyword>
<dbReference type="PANTHER" id="PTHR30627">
    <property type="entry name" value="PEPTIDOGLYCAN D,D-TRANSPEPTIDASE"/>
    <property type="match status" value="1"/>
</dbReference>
<evidence type="ECO:0000256" key="2">
    <source>
        <dbReference type="ARBA" id="ARBA00004236"/>
    </source>
</evidence>
<dbReference type="SUPFAM" id="SSF56519">
    <property type="entry name" value="Penicillin binding protein dimerisation domain"/>
    <property type="match status" value="1"/>
</dbReference>
<dbReference type="InterPro" id="IPR001460">
    <property type="entry name" value="PCN-bd_Tpept"/>
</dbReference>
<evidence type="ECO:0000256" key="9">
    <source>
        <dbReference type="ARBA" id="ARBA00023136"/>
    </source>
</evidence>
<keyword evidence="7" id="KW-0573">Peptidoglycan synthesis</keyword>
<evidence type="ECO:0000259" key="13">
    <source>
        <dbReference type="Pfam" id="PF03717"/>
    </source>
</evidence>
<evidence type="ECO:0000256" key="6">
    <source>
        <dbReference type="ARBA" id="ARBA00022960"/>
    </source>
</evidence>
<keyword evidence="4" id="KW-0645">Protease</keyword>
<dbReference type="Pfam" id="PF03717">
    <property type="entry name" value="PBP_dimer"/>
    <property type="match status" value="1"/>
</dbReference>
<comment type="subcellular location">
    <subcellularLocation>
        <location evidence="2">Cell membrane</location>
    </subcellularLocation>
    <subcellularLocation>
        <location evidence="1">Membrane</location>
        <topology evidence="1">Single-pass membrane protein</topology>
    </subcellularLocation>
</comment>
<evidence type="ECO:0000256" key="4">
    <source>
        <dbReference type="ARBA" id="ARBA00022645"/>
    </source>
</evidence>
<evidence type="ECO:0000259" key="12">
    <source>
        <dbReference type="Pfam" id="PF00905"/>
    </source>
</evidence>
<keyword evidence="14" id="KW-0808">Transferase</keyword>
<comment type="caution">
    <text evidence="14">The sequence shown here is derived from an EMBL/GenBank/DDBJ whole genome shotgun (WGS) entry which is preliminary data.</text>
</comment>
<evidence type="ECO:0000256" key="11">
    <source>
        <dbReference type="SAM" id="MobiDB-lite"/>
    </source>
</evidence>
<evidence type="ECO:0000256" key="7">
    <source>
        <dbReference type="ARBA" id="ARBA00022984"/>
    </source>
</evidence>
<name>A0A5R8WVM5_9BACT</name>
<dbReference type="InterPro" id="IPR012338">
    <property type="entry name" value="Beta-lactam/transpept-like"/>
</dbReference>
<dbReference type="Proteomes" id="UP000305517">
    <property type="component" value="Unassembled WGS sequence"/>
</dbReference>
<dbReference type="AlphaFoldDB" id="A0A5R8WVM5"/>
<reference evidence="14 15" key="1">
    <citation type="submission" date="2019-05" db="EMBL/GenBank/DDBJ databases">
        <title>Hymenobacter edaphi sp. nov., isolated from abandoned arsenic-contaminated farmland soil.</title>
        <authorList>
            <person name="Nie L."/>
        </authorList>
    </citation>
    <scope>NUCLEOTIDE SEQUENCE [LARGE SCALE GENOMIC DNA]</scope>
    <source>
        <strain evidence="14 15">1-3-3-8</strain>
    </source>
</reference>
<evidence type="ECO:0000256" key="3">
    <source>
        <dbReference type="ARBA" id="ARBA00022475"/>
    </source>
</evidence>
<keyword evidence="8" id="KW-1133">Transmembrane helix</keyword>
<dbReference type="EMBL" id="VAJM01000001">
    <property type="protein sequence ID" value="TLM96529.1"/>
    <property type="molecule type" value="Genomic_DNA"/>
</dbReference>
<evidence type="ECO:0000256" key="1">
    <source>
        <dbReference type="ARBA" id="ARBA00004167"/>
    </source>
</evidence>
<sequence length="651" mass="71120">MHTHPLPDNQPAAGHHGPGMRFSDNPAPFTEPPAPAVRQLPSFAGMRTATNRCKQGLLALFLGLAACSSPDQPSGAPSAGLGDVRVRYTARRVVLPELPQRGRILDRYDSVLVVTRPQYLLKLPRLLDTLKLGALLGWDSTTVRQRLQEAVPADRRGSAYPVQLSLTKSEAERVRQDSSRTVPRLTLTERPRRAYTTPAGAPLLGYLYAEAQPFLGQTRRTQRGRFYRLRNGGVESYYNGLLSGHRGYQHPLLDQQGRQHGSWAKDTLFQQGQDLHLTIDAKLQTYAEKLLGNRRGYLVALDPKTGEILAYVSAPVYPAATITAPDKAGLRAELLESEDMPLLNRPGMLANPPGSVFKLINAAIALQLEAITPASAFPCDQSLVSCVHPHRPAHNLTAGLKYSCNPYFYRVMQSLIDCVPDTLAGDTVAARHATLAQWRRYARSFGLDAQLGVDLPREAPGFLPTPAYYDKARRTRAWTYRSIYSLSLGQGEINLTGLQMANLAAIIANRGWYYAPHLVRGIGTGGPLPRFLQKHHTLVDSVHFAALVPGMQAVMRSGTAASSSLADVGISVAGKTGTVQNDEGDDHAAFVGFAPADKPRIAVAVYLENAGFGAEAAAPCAVLVMEKYLRGSIAPKRKRWEKRIQRQARGE</sequence>
<keyword evidence="5" id="KW-0812">Transmembrane</keyword>
<keyword evidence="4" id="KW-0378">Hydrolase</keyword>
<dbReference type="OrthoDB" id="9766847at2"/>
<dbReference type="Gene3D" id="3.90.1310.10">
    <property type="entry name" value="Penicillin-binding protein 2a (Domain 2)"/>
    <property type="match status" value="1"/>
</dbReference>
<feature type="region of interest" description="Disordered" evidence="11">
    <location>
        <begin position="1"/>
        <end position="34"/>
    </location>
</feature>